<dbReference type="NCBIfam" id="NF033540">
    <property type="entry name" value="transpos_IS701"/>
    <property type="match status" value="1"/>
</dbReference>
<protein>
    <submittedName>
        <fullName evidence="2">IS701 family transposase</fullName>
    </submittedName>
</protein>
<name>A0A1D7XHP7_9CLOT</name>
<dbReference type="Pfam" id="PF01609">
    <property type="entry name" value="DDE_Tnp_1"/>
    <property type="match status" value="1"/>
</dbReference>
<dbReference type="InterPro" id="IPR012337">
    <property type="entry name" value="RNaseH-like_sf"/>
</dbReference>
<dbReference type="GO" id="GO:0003677">
    <property type="term" value="F:DNA binding"/>
    <property type="evidence" value="ECO:0007669"/>
    <property type="project" value="InterPro"/>
</dbReference>
<accession>A0A1D7XHP7</accession>
<dbReference type="InterPro" id="IPR002559">
    <property type="entry name" value="Transposase_11"/>
</dbReference>
<dbReference type="InterPro" id="IPR039365">
    <property type="entry name" value="IS701-like"/>
</dbReference>
<dbReference type="GO" id="GO:0004803">
    <property type="term" value="F:transposase activity"/>
    <property type="evidence" value="ECO:0007669"/>
    <property type="project" value="InterPro"/>
</dbReference>
<dbReference type="GO" id="GO:0006313">
    <property type="term" value="P:DNA transposition"/>
    <property type="evidence" value="ECO:0007669"/>
    <property type="project" value="InterPro"/>
</dbReference>
<keyword evidence="3" id="KW-1185">Reference proteome</keyword>
<dbReference type="RefSeq" id="WP_069679036.1">
    <property type="nucleotide sequence ID" value="NZ_CP017253.2"/>
</dbReference>
<dbReference type="OrthoDB" id="2519014at2"/>
<dbReference type="AlphaFoldDB" id="A0A1D7XHP7"/>
<dbReference type="PANTHER" id="PTHR33627:SF1">
    <property type="entry name" value="TRANSPOSASE"/>
    <property type="match status" value="1"/>
</dbReference>
<dbReference type="Proteomes" id="UP000094652">
    <property type="component" value="Chromosome"/>
</dbReference>
<dbReference type="KEGG" id="ctae:BGI42_03740"/>
<dbReference type="SUPFAM" id="SSF53098">
    <property type="entry name" value="Ribonuclease H-like"/>
    <property type="match status" value="1"/>
</dbReference>
<sequence length="419" mass="48514">MLDYCSQPKSKEIYMLTTILNQNQFISNYILELNLPYSSVIKNHMINLTSGIIVTEGNKTISSAYNKLTSNRHRSTGSRFLSSYSWNHEYVTEERIFHAISEISNTCEDNDVGFLIIDDTLSKKNTSTKKIEGLDFHNSHADGNKPKWSHCLVTSHYKIKDHSIPLNFKQYHRKESSKKLSKKFLDKNELAMELISEFTPATKINYLLVDSWYTSAKILLHGLINGCHTIGRIKSNRVIYPAGIKTNVKEFSSYIRTNETSLVTASSNKYYVYRYEGKLNDIENAVILISWTKEDLSDNPSFIISTDVSLDNKTIISYYEKRWDIEVSYRYHKTALGFDEFQIQSLESIHRYWSMIFLTYTFIELFRIKYGKLYKLKNIGDVILHFRNNYLVKIVTFAHECADNGISLESTISKLGLVA</sequence>
<dbReference type="PANTHER" id="PTHR33627">
    <property type="entry name" value="TRANSPOSASE"/>
    <property type="match status" value="1"/>
</dbReference>
<reference evidence="3" key="1">
    <citation type="submission" date="2016-09" db="EMBL/GenBank/DDBJ databases">
        <title>Genomics of Clostridium taeniosporum, an organism which forms endospores with ribbon-like appendages.</title>
        <authorList>
            <person name="Walker J.R."/>
        </authorList>
    </citation>
    <scope>NUCLEOTIDE SEQUENCE [LARGE SCALE GENOMIC DNA]</scope>
    <source>
        <strain evidence="3">1/k</strain>
    </source>
</reference>
<gene>
    <name evidence="2" type="ORF">BGI42_03740</name>
</gene>
<dbReference type="EMBL" id="CP017253">
    <property type="protein sequence ID" value="AOR22878.1"/>
    <property type="molecule type" value="Genomic_DNA"/>
</dbReference>
<evidence type="ECO:0000313" key="2">
    <source>
        <dbReference type="EMBL" id="AOR22878.1"/>
    </source>
</evidence>
<evidence type="ECO:0000259" key="1">
    <source>
        <dbReference type="Pfam" id="PF01609"/>
    </source>
</evidence>
<organism evidence="2 3">
    <name type="scientific">Clostridium taeniosporum</name>
    <dbReference type="NCBI Taxonomy" id="394958"/>
    <lineage>
        <taxon>Bacteria</taxon>
        <taxon>Bacillati</taxon>
        <taxon>Bacillota</taxon>
        <taxon>Clostridia</taxon>
        <taxon>Eubacteriales</taxon>
        <taxon>Clostridiaceae</taxon>
        <taxon>Clostridium</taxon>
    </lineage>
</organism>
<dbReference type="STRING" id="394958.BGI42_03740"/>
<evidence type="ECO:0000313" key="3">
    <source>
        <dbReference type="Proteomes" id="UP000094652"/>
    </source>
</evidence>
<feature type="domain" description="Transposase IS4-like" evidence="1">
    <location>
        <begin position="165"/>
        <end position="361"/>
    </location>
</feature>
<proteinExistence type="predicted"/>